<dbReference type="PANTHER" id="PTHR11444">
    <property type="entry name" value="ASPARTATEAMMONIA/ARGININOSUCCINATE/ADENYLOSUCCINATE LYASE"/>
    <property type="match status" value="1"/>
</dbReference>
<dbReference type="InterPro" id="IPR000362">
    <property type="entry name" value="Fumarate_lyase_fam"/>
</dbReference>
<dbReference type="GO" id="GO:0006106">
    <property type="term" value="P:fumarate metabolic process"/>
    <property type="evidence" value="ECO:0007669"/>
    <property type="project" value="InterPro"/>
</dbReference>
<dbReference type="OrthoDB" id="1738025at2759"/>
<dbReference type="EMBL" id="AZBU02000009">
    <property type="protein sequence ID" value="TKR65175.1"/>
    <property type="molecule type" value="Genomic_DNA"/>
</dbReference>
<dbReference type="InterPro" id="IPR022761">
    <property type="entry name" value="Fumarate_lyase_N"/>
</dbReference>
<evidence type="ECO:0000313" key="6">
    <source>
        <dbReference type="Proteomes" id="UP000298663"/>
    </source>
</evidence>
<name>A0A4V5ZYX4_STECR</name>
<feature type="region of interest" description="Disordered" evidence="3">
    <location>
        <begin position="254"/>
        <end position="343"/>
    </location>
</feature>
<keyword evidence="6" id="KW-1185">Reference proteome</keyword>
<reference evidence="5 6" key="2">
    <citation type="journal article" date="2019" name="G3 (Bethesda)">
        <title>Hybrid Assembly of the Genome of the Entomopathogenic Nematode Steinernema carpocapsae Identifies the X-Chromosome.</title>
        <authorList>
            <person name="Serra L."/>
            <person name="Macchietto M."/>
            <person name="Macias-Munoz A."/>
            <person name="McGill C.J."/>
            <person name="Rodriguez I.M."/>
            <person name="Rodriguez B."/>
            <person name="Murad R."/>
            <person name="Mortazavi A."/>
        </authorList>
    </citation>
    <scope>NUCLEOTIDE SEQUENCE [LARGE SCALE GENOMIC DNA]</scope>
    <source>
        <strain evidence="5 6">ALL</strain>
    </source>
</reference>
<dbReference type="Proteomes" id="UP000298663">
    <property type="component" value="Unassembled WGS sequence"/>
</dbReference>
<feature type="compositionally biased region" description="Basic and acidic residues" evidence="3">
    <location>
        <begin position="333"/>
        <end position="343"/>
    </location>
</feature>
<proteinExistence type="inferred from homology"/>
<evidence type="ECO:0000256" key="3">
    <source>
        <dbReference type="SAM" id="MobiDB-lite"/>
    </source>
</evidence>
<evidence type="ECO:0000256" key="1">
    <source>
        <dbReference type="ARBA" id="ARBA00009084"/>
    </source>
</evidence>
<evidence type="ECO:0000259" key="4">
    <source>
        <dbReference type="Pfam" id="PF00206"/>
    </source>
</evidence>
<dbReference type="SUPFAM" id="SSF48557">
    <property type="entry name" value="L-aspartase-like"/>
    <property type="match status" value="1"/>
</dbReference>
<dbReference type="GO" id="GO:0004333">
    <property type="term" value="F:fumarate hydratase activity"/>
    <property type="evidence" value="ECO:0007669"/>
    <property type="project" value="UniProtKB-EC"/>
</dbReference>
<comment type="similarity">
    <text evidence="1">Belongs to the class-II fumarase/aspartase family. Fumarase subfamily.</text>
</comment>
<dbReference type="UniPathway" id="UPA00223">
    <property type="reaction ID" value="UER01007"/>
</dbReference>
<dbReference type="Pfam" id="PF00206">
    <property type="entry name" value="Lyase_1"/>
    <property type="match status" value="1"/>
</dbReference>
<dbReference type="InterPro" id="IPR024083">
    <property type="entry name" value="Fumarase/histidase_N"/>
</dbReference>
<dbReference type="STRING" id="34508.A0A4V5ZYX4"/>
<protein>
    <recommendedName>
        <fullName evidence="2">fumarate hydratase</fullName>
        <ecNumber evidence="2">4.2.1.2</ecNumber>
    </recommendedName>
</protein>
<dbReference type="FunFam" id="1.10.275.10:FF:000001">
    <property type="entry name" value="Fumarate hydratase, mitochondrial"/>
    <property type="match status" value="1"/>
</dbReference>
<dbReference type="EC" id="4.2.1.2" evidence="2"/>
<dbReference type="GO" id="GO:0005739">
    <property type="term" value="C:mitochondrion"/>
    <property type="evidence" value="ECO:0007669"/>
    <property type="project" value="TreeGrafter"/>
</dbReference>
<dbReference type="GO" id="GO:0006108">
    <property type="term" value="P:malate metabolic process"/>
    <property type="evidence" value="ECO:0007669"/>
    <property type="project" value="TreeGrafter"/>
</dbReference>
<reference evidence="5 6" key="1">
    <citation type="journal article" date="2015" name="Genome Biol.">
        <title>Comparative genomics of Steinernema reveals deeply conserved gene regulatory networks.</title>
        <authorList>
            <person name="Dillman A.R."/>
            <person name="Macchietto M."/>
            <person name="Porter C.F."/>
            <person name="Rogers A."/>
            <person name="Williams B."/>
            <person name="Antoshechkin I."/>
            <person name="Lee M.M."/>
            <person name="Goodwin Z."/>
            <person name="Lu X."/>
            <person name="Lewis E.E."/>
            <person name="Goodrich-Blair H."/>
            <person name="Stock S.P."/>
            <person name="Adams B.J."/>
            <person name="Sternberg P.W."/>
            <person name="Mortazavi A."/>
        </authorList>
    </citation>
    <scope>NUCLEOTIDE SEQUENCE [LARGE SCALE GENOMIC DNA]</scope>
    <source>
        <strain evidence="5 6">ALL</strain>
    </source>
</reference>
<evidence type="ECO:0000256" key="2">
    <source>
        <dbReference type="ARBA" id="ARBA00012921"/>
    </source>
</evidence>
<dbReference type="Gene3D" id="1.10.275.10">
    <property type="entry name" value="Fumarase/aspartase (N-terminal domain)"/>
    <property type="match status" value="1"/>
</dbReference>
<dbReference type="InterPro" id="IPR005677">
    <property type="entry name" value="Fum_hydII"/>
</dbReference>
<dbReference type="GO" id="GO:0006099">
    <property type="term" value="P:tricarboxylic acid cycle"/>
    <property type="evidence" value="ECO:0007669"/>
    <property type="project" value="UniProtKB-UniPathway"/>
</dbReference>
<dbReference type="AlphaFoldDB" id="A0A4V5ZYX4"/>
<dbReference type="PRINTS" id="PR00149">
    <property type="entry name" value="FUMRATELYASE"/>
</dbReference>
<dbReference type="InterPro" id="IPR008948">
    <property type="entry name" value="L-Aspartase-like"/>
</dbReference>
<dbReference type="Gene3D" id="1.20.200.10">
    <property type="entry name" value="Fumarase/aspartase (Central domain)"/>
    <property type="match status" value="1"/>
</dbReference>
<organism evidence="5 6">
    <name type="scientific">Steinernema carpocapsae</name>
    <name type="common">Entomopathogenic nematode</name>
    <dbReference type="NCBI Taxonomy" id="34508"/>
    <lineage>
        <taxon>Eukaryota</taxon>
        <taxon>Metazoa</taxon>
        <taxon>Ecdysozoa</taxon>
        <taxon>Nematoda</taxon>
        <taxon>Chromadorea</taxon>
        <taxon>Rhabditida</taxon>
        <taxon>Tylenchina</taxon>
        <taxon>Panagrolaimomorpha</taxon>
        <taxon>Strongyloidoidea</taxon>
        <taxon>Steinernematidae</taxon>
        <taxon>Steinernema</taxon>
    </lineage>
</organism>
<dbReference type="PANTHER" id="PTHR11444:SF1">
    <property type="entry name" value="FUMARATE HYDRATASE, MITOCHONDRIAL"/>
    <property type="match status" value="1"/>
</dbReference>
<comment type="caution">
    <text evidence="5">The sequence shown here is derived from an EMBL/GenBank/DDBJ whole genome shotgun (WGS) entry which is preliminary data.</text>
</comment>
<feature type="domain" description="Fumarate lyase N-terminal" evidence="4">
    <location>
        <begin position="18"/>
        <end position="251"/>
    </location>
</feature>
<evidence type="ECO:0000313" key="5">
    <source>
        <dbReference type="EMBL" id="TKR65175.1"/>
    </source>
</evidence>
<sequence>MMALSAKDSFRVERDTFGELQVPSDKYYGAQTARSMMNFKIGGPEERMPLPVVHAFGILKKAAALVNQEFGLDAKIASAISQAADEVIAGKLDEHFPLVVWQTGSGTQSNMNVNEVISNRAIELLGGQLGSKNPVHPNDHVNKSQSSNDTFPTAMHIAVARELNKHLLPSMGTLRDALQEKAKEFEKIIKIGRTHTQDAVPLTLGQEFSAYVQQLNNGIARVEATLPRLYELAAGGTAVGTGLNTRIGFAENRDYGSTIRDGSEQVRSPGRPRRAGGGPRRSQRCGDVADEDRQRHPLPGQRTSLRPRRAVAAGERAGKLDHAGQGEPNPMRVFDDDLRAGLR</sequence>
<accession>A0A4V5ZYX4</accession>
<gene>
    <name evidence="5" type="ORF">L596_025618</name>
</gene>